<keyword evidence="2" id="KW-0444">Lipid biosynthesis</keyword>
<dbReference type="SUPFAM" id="SSF55060">
    <property type="entry name" value="GHMP Kinase, C-terminal domain"/>
    <property type="match status" value="1"/>
</dbReference>
<dbReference type="GO" id="GO:0005829">
    <property type="term" value="C:cytosol"/>
    <property type="evidence" value="ECO:0007669"/>
    <property type="project" value="TreeGrafter"/>
</dbReference>
<reference evidence="12 15" key="2">
    <citation type="submission" date="2019-07" db="EMBL/GenBank/DDBJ databases">
        <title>Whole genome shotgun sequence of Alkalibacterium putridalgicola NBRC 103243.</title>
        <authorList>
            <person name="Hosoyama A."/>
            <person name="Uohara A."/>
            <person name="Ohji S."/>
            <person name="Ichikawa N."/>
        </authorList>
    </citation>
    <scope>NUCLEOTIDE SEQUENCE [LARGE SCALE GENOMIC DNA]</scope>
    <source>
        <strain evidence="12 15">NBRC 103243</strain>
    </source>
</reference>
<keyword evidence="6" id="KW-0067">ATP-binding</keyword>
<dbReference type="OrthoDB" id="9764892at2"/>
<keyword evidence="1" id="KW-0963">Cytoplasm</keyword>
<keyword evidence="4" id="KW-0547">Nucleotide-binding</keyword>
<dbReference type="AlphaFoldDB" id="A0A1H7U8F2"/>
<dbReference type="EMBL" id="BJUX01000019">
    <property type="protein sequence ID" value="GEK89627.1"/>
    <property type="molecule type" value="Genomic_DNA"/>
</dbReference>
<evidence type="ECO:0000313" key="14">
    <source>
        <dbReference type="Proteomes" id="UP000198548"/>
    </source>
</evidence>
<dbReference type="InterPro" id="IPR014721">
    <property type="entry name" value="Ribsml_uS5_D2-typ_fold_subgr"/>
</dbReference>
<evidence type="ECO:0000256" key="1">
    <source>
        <dbReference type="ARBA" id="ARBA00022490"/>
    </source>
</evidence>
<evidence type="ECO:0000256" key="7">
    <source>
        <dbReference type="ARBA" id="ARBA00022842"/>
    </source>
</evidence>
<dbReference type="UniPathway" id="UPA00057">
    <property type="reaction ID" value="UER00098"/>
</dbReference>
<dbReference type="Pfam" id="PF08544">
    <property type="entry name" value="GHMP_kinases_C"/>
    <property type="match status" value="1"/>
</dbReference>
<dbReference type="NCBIfam" id="TIGR00549">
    <property type="entry name" value="mevalon_kin"/>
    <property type="match status" value="1"/>
</dbReference>
<dbReference type="InterPro" id="IPR020568">
    <property type="entry name" value="Ribosomal_Su5_D2-typ_SF"/>
</dbReference>
<dbReference type="GO" id="GO:0005524">
    <property type="term" value="F:ATP binding"/>
    <property type="evidence" value="ECO:0007669"/>
    <property type="project" value="UniProtKB-KW"/>
</dbReference>
<dbReference type="RefSeq" id="WP_091488267.1">
    <property type="nucleotide sequence ID" value="NZ_BJUX01000019.1"/>
</dbReference>
<keyword evidence="15" id="KW-1185">Reference proteome</keyword>
<dbReference type="PANTHER" id="PTHR43290:SF2">
    <property type="entry name" value="MEVALONATE KINASE"/>
    <property type="match status" value="1"/>
</dbReference>
<dbReference type="Proteomes" id="UP000321425">
    <property type="component" value="Unassembled WGS sequence"/>
</dbReference>
<dbReference type="STRING" id="426703.SAMN04488100_1167"/>
<keyword evidence="5 13" id="KW-0418">Kinase</keyword>
<evidence type="ECO:0000256" key="6">
    <source>
        <dbReference type="ARBA" id="ARBA00022840"/>
    </source>
</evidence>
<evidence type="ECO:0000256" key="9">
    <source>
        <dbReference type="ARBA" id="ARBA00029438"/>
    </source>
</evidence>
<evidence type="ECO:0000256" key="4">
    <source>
        <dbReference type="ARBA" id="ARBA00022741"/>
    </source>
</evidence>
<name>A0A1H7U8F2_9LACT</name>
<dbReference type="PANTHER" id="PTHR43290">
    <property type="entry name" value="MEVALONATE KINASE"/>
    <property type="match status" value="1"/>
</dbReference>
<evidence type="ECO:0000256" key="5">
    <source>
        <dbReference type="ARBA" id="ARBA00022777"/>
    </source>
</evidence>
<accession>A0A1H7U8F2</accession>
<dbReference type="Proteomes" id="UP000198548">
    <property type="component" value="Unassembled WGS sequence"/>
</dbReference>
<dbReference type="Gene3D" id="3.30.70.890">
    <property type="entry name" value="GHMP kinase, C-terminal domain"/>
    <property type="match status" value="1"/>
</dbReference>
<dbReference type="InterPro" id="IPR036554">
    <property type="entry name" value="GHMP_kinase_C_sf"/>
</dbReference>
<evidence type="ECO:0000313" key="15">
    <source>
        <dbReference type="Proteomes" id="UP000321425"/>
    </source>
</evidence>
<gene>
    <name evidence="12" type="primary">mvk</name>
    <name evidence="12" type="ORF">APU01nite_16660</name>
    <name evidence="13" type="ORF">SAMN04488100_1167</name>
</gene>
<dbReference type="PRINTS" id="PR00959">
    <property type="entry name" value="MEVGALKINASE"/>
</dbReference>
<dbReference type="SUPFAM" id="SSF54211">
    <property type="entry name" value="Ribosomal protein S5 domain 2-like"/>
    <property type="match status" value="1"/>
</dbReference>
<reference evidence="13 14" key="1">
    <citation type="submission" date="2016-10" db="EMBL/GenBank/DDBJ databases">
        <authorList>
            <person name="de Groot N.N."/>
        </authorList>
    </citation>
    <scope>NUCLEOTIDE SEQUENCE [LARGE SCALE GENOMIC DNA]</scope>
    <source>
        <strain evidence="13 14">DSM 19182</strain>
    </source>
</reference>
<dbReference type="Pfam" id="PF00288">
    <property type="entry name" value="GHMP_kinases_N"/>
    <property type="match status" value="1"/>
</dbReference>
<evidence type="ECO:0000256" key="2">
    <source>
        <dbReference type="ARBA" id="ARBA00022516"/>
    </source>
</evidence>
<dbReference type="InterPro" id="IPR006204">
    <property type="entry name" value="GHMP_kinase_N_dom"/>
</dbReference>
<feature type="domain" description="GHMP kinase C-terminal" evidence="11">
    <location>
        <begin position="223"/>
        <end position="302"/>
    </location>
</feature>
<dbReference type="InterPro" id="IPR006205">
    <property type="entry name" value="Mev_gal_kin"/>
</dbReference>
<keyword evidence="8" id="KW-0443">Lipid metabolism</keyword>
<comment type="pathway">
    <text evidence="9">Isoprenoid biosynthesis; isopentenyl diphosphate biosynthesis via mevalonate pathway; isopentenyl diphosphate from (R)-mevalonate: step 1/3.</text>
</comment>
<dbReference type="GO" id="GO:0019287">
    <property type="term" value="P:isopentenyl diphosphate biosynthetic process, mevalonate pathway"/>
    <property type="evidence" value="ECO:0007669"/>
    <property type="project" value="UniProtKB-UniPathway"/>
</dbReference>
<dbReference type="Gene3D" id="3.30.230.10">
    <property type="match status" value="1"/>
</dbReference>
<dbReference type="InterPro" id="IPR013750">
    <property type="entry name" value="GHMP_kinase_C_dom"/>
</dbReference>
<evidence type="ECO:0000313" key="13">
    <source>
        <dbReference type="EMBL" id="SEL92557.1"/>
    </source>
</evidence>
<evidence type="ECO:0000313" key="12">
    <source>
        <dbReference type="EMBL" id="GEK89627.1"/>
    </source>
</evidence>
<dbReference type="GO" id="GO:0004496">
    <property type="term" value="F:mevalonate kinase activity"/>
    <property type="evidence" value="ECO:0007669"/>
    <property type="project" value="InterPro"/>
</dbReference>
<evidence type="ECO:0000259" key="10">
    <source>
        <dbReference type="Pfam" id="PF00288"/>
    </source>
</evidence>
<protein>
    <submittedName>
        <fullName evidence="13">Mevalonate kinase</fullName>
    </submittedName>
</protein>
<dbReference type="EMBL" id="FOBL01000016">
    <property type="protein sequence ID" value="SEL92557.1"/>
    <property type="molecule type" value="Genomic_DNA"/>
</dbReference>
<evidence type="ECO:0000256" key="3">
    <source>
        <dbReference type="ARBA" id="ARBA00022679"/>
    </source>
</evidence>
<keyword evidence="7" id="KW-0460">Magnesium</keyword>
<proteinExistence type="predicted"/>
<organism evidence="13 14">
    <name type="scientific">Alkalibacterium putridalgicola</name>
    <dbReference type="NCBI Taxonomy" id="426703"/>
    <lineage>
        <taxon>Bacteria</taxon>
        <taxon>Bacillati</taxon>
        <taxon>Bacillota</taxon>
        <taxon>Bacilli</taxon>
        <taxon>Lactobacillales</taxon>
        <taxon>Carnobacteriaceae</taxon>
        <taxon>Alkalibacterium</taxon>
    </lineage>
</organism>
<keyword evidence="3" id="KW-0808">Transferase</keyword>
<sequence length="317" mass="33962">MKTLNKSATGKAHGKIILIGEHAVVYGEPAIAFPFKAAPVMVKITKTETPARIASSYYSGPLNEAPDVLANIKLLLETIGHDLDQPVENLSITITSCIPAERGMGSSAAVANAFVRALFNYFNTPLDKERLLYYVDISEKIAHGNPSGIDARVTSSEFPVFYRKGSTFEALSIHLTGYLIAADTGVKGRTGESVADVARCVEKQPEQTMETIRTIGQLTLQAKDALAHNALEHLGRLLTQAHSMLQKLTVSDDTLDHLVETAIQSGALGAKLTGGGRGGCMIALAQSEQKAKIIADKLLEQGAVNTWIHALGEDNNE</sequence>
<evidence type="ECO:0000259" key="11">
    <source>
        <dbReference type="Pfam" id="PF08544"/>
    </source>
</evidence>
<evidence type="ECO:0000256" key="8">
    <source>
        <dbReference type="ARBA" id="ARBA00023098"/>
    </source>
</evidence>
<feature type="domain" description="GHMP kinase N-terminal" evidence="10">
    <location>
        <begin position="72"/>
        <end position="150"/>
    </location>
</feature>